<evidence type="ECO:0000313" key="3">
    <source>
        <dbReference type="Proteomes" id="UP000276133"/>
    </source>
</evidence>
<organism evidence="2 3">
    <name type="scientific">Brachionus plicatilis</name>
    <name type="common">Marine rotifer</name>
    <name type="synonym">Brachionus muelleri</name>
    <dbReference type="NCBI Taxonomy" id="10195"/>
    <lineage>
        <taxon>Eukaryota</taxon>
        <taxon>Metazoa</taxon>
        <taxon>Spiralia</taxon>
        <taxon>Gnathifera</taxon>
        <taxon>Rotifera</taxon>
        <taxon>Eurotatoria</taxon>
        <taxon>Monogononta</taxon>
        <taxon>Pseudotrocha</taxon>
        <taxon>Ploima</taxon>
        <taxon>Brachionidae</taxon>
        <taxon>Brachionus</taxon>
    </lineage>
</organism>
<name>A0A3M7S4P6_BRAPC</name>
<feature type="signal peptide" evidence="1">
    <location>
        <begin position="1"/>
        <end position="16"/>
    </location>
</feature>
<sequence length="95" mass="11156">MFQFLFIFIPSELFTCLFLHHAKKNVGEIPRQIQFEEEKIDIILGGDPGSLERSLVFPFSPMKKDLSDMIHTVLLFFELFNKLKDELIEVYVMCV</sequence>
<reference evidence="2 3" key="1">
    <citation type="journal article" date="2018" name="Sci. Rep.">
        <title>Genomic signatures of local adaptation to the degree of environmental predictability in rotifers.</title>
        <authorList>
            <person name="Franch-Gras L."/>
            <person name="Hahn C."/>
            <person name="Garcia-Roger E.M."/>
            <person name="Carmona M.J."/>
            <person name="Serra M."/>
            <person name="Gomez A."/>
        </authorList>
    </citation>
    <scope>NUCLEOTIDE SEQUENCE [LARGE SCALE GENOMIC DNA]</scope>
    <source>
        <strain evidence="2">HYR1</strain>
    </source>
</reference>
<evidence type="ECO:0000256" key="1">
    <source>
        <dbReference type="SAM" id="SignalP"/>
    </source>
</evidence>
<dbReference type="AlphaFoldDB" id="A0A3M7S4P6"/>
<protein>
    <submittedName>
        <fullName evidence="2">Uncharacterized protein</fullName>
    </submittedName>
</protein>
<feature type="chain" id="PRO_5018160300" evidence="1">
    <location>
        <begin position="17"/>
        <end position="95"/>
    </location>
</feature>
<comment type="caution">
    <text evidence="2">The sequence shown here is derived from an EMBL/GenBank/DDBJ whole genome shotgun (WGS) entry which is preliminary data.</text>
</comment>
<proteinExistence type="predicted"/>
<keyword evidence="1" id="KW-0732">Signal</keyword>
<gene>
    <name evidence="2" type="ORF">BpHYR1_052591</name>
</gene>
<evidence type="ECO:0000313" key="2">
    <source>
        <dbReference type="EMBL" id="RNA30587.1"/>
    </source>
</evidence>
<keyword evidence="3" id="KW-1185">Reference proteome</keyword>
<dbReference type="EMBL" id="REGN01002070">
    <property type="protein sequence ID" value="RNA30587.1"/>
    <property type="molecule type" value="Genomic_DNA"/>
</dbReference>
<accession>A0A3M7S4P6</accession>
<dbReference type="Proteomes" id="UP000276133">
    <property type="component" value="Unassembled WGS sequence"/>
</dbReference>